<proteinExistence type="predicted"/>
<evidence type="ECO:0000256" key="1">
    <source>
        <dbReference type="SAM" id="MobiDB-lite"/>
    </source>
</evidence>
<name>A0ABP6W474_9GAMM</name>
<reference evidence="3" key="1">
    <citation type="journal article" date="2019" name="Int. J. Syst. Evol. Microbiol.">
        <title>The Global Catalogue of Microorganisms (GCM) 10K type strain sequencing project: providing services to taxonomists for standard genome sequencing and annotation.</title>
        <authorList>
            <consortium name="The Broad Institute Genomics Platform"/>
            <consortium name="The Broad Institute Genome Sequencing Center for Infectious Disease"/>
            <person name="Wu L."/>
            <person name="Ma J."/>
        </authorList>
    </citation>
    <scope>NUCLEOTIDE SEQUENCE [LARGE SCALE GENOMIC DNA]</scope>
    <source>
        <strain evidence="3">JCM 17110</strain>
    </source>
</reference>
<sequence length="65" mass="7121">MINGLPAGLVTPSFPVFPGKEQRPHEHRHHRPQQSGLDDQVFFIDAAPSLGIKHAALTTSARLRA</sequence>
<accession>A0ABP6W474</accession>
<gene>
    <name evidence="2" type="ORF">GCM10022394_25850</name>
</gene>
<feature type="region of interest" description="Disordered" evidence="1">
    <location>
        <begin position="12"/>
        <end position="38"/>
    </location>
</feature>
<evidence type="ECO:0000313" key="3">
    <source>
        <dbReference type="Proteomes" id="UP001500795"/>
    </source>
</evidence>
<evidence type="ECO:0000313" key="2">
    <source>
        <dbReference type="EMBL" id="GAA3544667.1"/>
    </source>
</evidence>
<protein>
    <submittedName>
        <fullName evidence="2">Uncharacterized protein</fullName>
    </submittedName>
</protein>
<comment type="caution">
    <text evidence="2">The sequence shown here is derived from an EMBL/GenBank/DDBJ whole genome shotgun (WGS) entry which is preliminary data.</text>
</comment>
<organism evidence="2 3">
    <name type="scientific">Zobellella aerophila</name>
    <dbReference type="NCBI Taxonomy" id="870480"/>
    <lineage>
        <taxon>Bacteria</taxon>
        <taxon>Pseudomonadati</taxon>
        <taxon>Pseudomonadota</taxon>
        <taxon>Gammaproteobacteria</taxon>
        <taxon>Aeromonadales</taxon>
        <taxon>Aeromonadaceae</taxon>
        <taxon>Zobellella</taxon>
    </lineage>
</organism>
<dbReference type="Proteomes" id="UP001500795">
    <property type="component" value="Unassembled WGS sequence"/>
</dbReference>
<dbReference type="EMBL" id="BAABCX010000003">
    <property type="protein sequence ID" value="GAA3544667.1"/>
    <property type="molecule type" value="Genomic_DNA"/>
</dbReference>
<keyword evidence="3" id="KW-1185">Reference proteome</keyword>